<dbReference type="SUPFAM" id="SSF75304">
    <property type="entry name" value="Amidase signature (AS) enzymes"/>
    <property type="match status" value="1"/>
</dbReference>
<dbReference type="EMBL" id="JAUIZM010000007">
    <property type="protein sequence ID" value="KAK1372391.1"/>
    <property type="molecule type" value="Genomic_DNA"/>
</dbReference>
<comment type="caution">
    <text evidence="1">The sequence shown here is derived from an EMBL/GenBank/DDBJ whole genome shotgun (WGS) entry which is preliminary data.</text>
</comment>
<protein>
    <submittedName>
        <fullName evidence="1">Uncharacterized protein</fullName>
    </submittedName>
</protein>
<dbReference type="Proteomes" id="UP001237642">
    <property type="component" value="Unassembled WGS sequence"/>
</dbReference>
<evidence type="ECO:0000313" key="2">
    <source>
        <dbReference type="Proteomes" id="UP001237642"/>
    </source>
</evidence>
<evidence type="ECO:0000313" key="1">
    <source>
        <dbReference type="EMBL" id="KAK1372391.1"/>
    </source>
</evidence>
<organism evidence="1 2">
    <name type="scientific">Heracleum sosnowskyi</name>
    <dbReference type="NCBI Taxonomy" id="360622"/>
    <lineage>
        <taxon>Eukaryota</taxon>
        <taxon>Viridiplantae</taxon>
        <taxon>Streptophyta</taxon>
        <taxon>Embryophyta</taxon>
        <taxon>Tracheophyta</taxon>
        <taxon>Spermatophyta</taxon>
        <taxon>Magnoliopsida</taxon>
        <taxon>eudicotyledons</taxon>
        <taxon>Gunneridae</taxon>
        <taxon>Pentapetalae</taxon>
        <taxon>asterids</taxon>
        <taxon>campanulids</taxon>
        <taxon>Apiales</taxon>
        <taxon>Apiaceae</taxon>
        <taxon>Apioideae</taxon>
        <taxon>apioid superclade</taxon>
        <taxon>Tordylieae</taxon>
        <taxon>Tordyliinae</taxon>
        <taxon>Heracleum</taxon>
    </lineage>
</organism>
<accession>A0AAD8MGF5</accession>
<proteinExistence type="predicted"/>
<sequence length="199" mass="22302">MRVKNKSCIYKSCTYGQPNFGVIDVNWDVVPVSVNLEVRDARGMPVDLLPRGTYFNCVGDWVVEATMTKKLKKHLQTISGNHDRTIFSVHLSSEGIIASGAADETICLFEENRDDLDYKVLSTAGAVLLVKLVTGSLAYNDIWFWFRTRYPWNIEEYSYGLSDGPAASTSVGIHLLCSHLKLQGKTYIVCSFSYISISR</sequence>
<reference evidence="1" key="1">
    <citation type="submission" date="2023-02" db="EMBL/GenBank/DDBJ databases">
        <title>Genome of toxic invasive species Heracleum sosnowskyi carries increased number of genes despite the absence of recent whole-genome duplications.</title>
        <authorList>
            <person name="Schelkunov M."/>
            <person name="Shtratnikova V."/>
            <person name="Makarenko M."/>
            <person name="Klepikova A."/>
            <person name="Omelchenko D."/>
            <person name="Novikova G."/>
            <person name="Obukhova E."/>
            <person name="Bogdanov V."/>
            <person name="Penin A."/>
            <person name="Logacheva M."/>
        </authorList>
    </citation>
    <scope>NUCLEOTIDE SEQUENCE</scope>
    <source>
        <strain evidence="1">Hsosn_3</strain>
        <tissue evidence="1">Leaf</tissue>
    </source>
</reference>
<reference evidence="1" key="2">
    <citation type="submission" date="2023-05" db="EMBL/GenBank/DDBJ databases">
        <authorList>
            <person name="Schelkunov M.I."/>
        </authorList>
    </citation>
    <scope>NUCLEOTIDE SEQUENCE</scope>
    <source>
        <strain evidence="1">Hsosn_3</strain>
        <tissue evidence="1">Leaf</tissue>
    </source>
</reference>
<name>A0AAD8MGF5_9APIA</name>
<dbReference type="InterPro" id="IPR036928">
    <property type="entry name" value="AS_sf"/>
</dbReference>
<gene>
    <name evidence="1" type="ORF">POM88_028584</name>
</gene>
<dbReference type="AlphaFoldDB" id="A0AAD8MGF5"/>
<keyword evidence="2" id="KW-1185">Reference proteome</keyword>